<dbReference type="GO" id="GO:0004252">
    <property type="term" value="F:serine-type endopeptidase activity"/>
    <property type="evidence" value="ECO:0007669"/>
    <property type="project" value="InterPro"/>
</dbReference>
<dbReference type="PRINTS" id="PR00830">
    <property type="entry name" value="ENDOLAPTASE"/>
</dbReference>
<dbReference type="Gene3D" id="3.30.230.10">
    <property type="match status" value="1"/>
</dbReference>
<protein>
    <submittedName>
        <fullName evidence="4">Lon proteolytic domain-containing protein</fullName>
    </submittedName>
</protein>
<dbReference type="Pfam" id="PF05362">
    <property type="entry name" value="Lon_C"/>
    <property type="match status" value="1"/>
</dbReference>
<dbReference type="AlphaFoldDB" id="A0A1I8BJQ5"/>
<organism evidence="3 4">
    <name type="scientific">Meloidogyne hapla</name>
    <name type="common">Root-knot nematode worm</name>
    <dbReference type="NCBI Taxonomy" id="6305"/>
    <lineage>
        <taxon>Eukaryota</taxon>
        <taxon>Metazoa</taxon>
        <taxon>Ecdysozoa</taxon>
        <taxon>Nematoda</taxon>
        <taxon>Chromadorea</taxon>
        <taxon>Rhabditida</taxon>
        <taxon>Tylenchina</taxon>
        <taxon>Tylenchomorpha</taxon>
        <taxon>Tylenchoidea</taxon>
        <taxon>Meloidogynidae</taxon>
        <taxon>Meloidogyninae</taxon>
        <taxon>Meloidogyne</taxon>
    </lineage>
</organism>
<dbReference type="SUPFAM" id="SSF54211">
    <property type="entry name" value="Ribosomal protein S5 domain 2-like"/>
    <property type="match status" value="1"/>
</dbReference>
<accession>A0A1I8BJQ5</accession>
<proteinExistence type="predicted"/>
<feature type="chain" id="PRO_5009315870" evidence="1">
    <location>
        <begin position="26"/>
        <end position="279"/>
    </location>
</feature>
<dbReference type="GO" id="GO:0005524">
    <property type="term" value="F:ATP binding"/>
    <property type="evidence" value="ECO:0007669"/>
    <property type="project" value="InterPro"/>
</dbReference>
<evidence type="ECO:0000259" key="2">
    <source>
        <dbReference type="Pfam" id="PF05362"/>
    </source>
</evidence>
<dbReference type="WBParaSite" id="MhA1_Contig2726.frz3.gene4">
    <property type="protein sequence ID" value="MhA1_Contig2726.frz3.gene4"/>
    <property type="gene ID" value="MhA1_Contig2726.frz3.gene4"/>
</dbReference>
<dbReference type="GO" id="GO:0030163">
    <property type="term" value="P:protein catabolic process"/>
    <property type="evidence" value="ECO:0007669"/>
    <property type="project" value="InterPro"/>
</dbReference>
<evidence type="ECO:0000313" key="4">
    <source>
        <dbReference type="WBParaSite" id="MhA1_Contig2726.frz3.gene4"/>
    </source>
</evidence>
<evidence type="ECO:0000256" key="1">
    <source>
        <dbReference type="SAM" id="SignalP"/>
    </source>
</evidence>
<reference evidence="4" key="1">
    <citation type="submission" date="2016-11" db="UniProtKB">
        <authorList>
            <consortium name="WormBaseParasite"/>
        </authorList>
    </citation>
    <scope>IDENTIFICATION</scope>
</reference>
<dbReference type="InterPro" id="IPR020568">
    <property type="entry name" value="Ribosomal_Su5_D2-typ_SF"/>
</dbReference>
<feature type="domain" description="Lon proteolytic" evidence="2">
    <location>
        <begin position="93"/>
        <end position="269"/>
    </location>
</feature>
<keyword evidence="3" id="KW-1185">Reference proteome</keyword>
<feature type="signal peptide" evidence="1">
    <location>
        <begin position="1"/>
        <end position="25"/>
    </location>
</feature>
<sequence length="279" mass="31010">MLFVAMYLVLHMLSTVLIFVQCCGGKNVDNSQSSITNSTTSTKSEKILKNSQSTIQRNSVLDSVRNSGFSTNNNNSQHSVYLMDQLPSTSHTNEQMPSGVGEYVALGYTKDECGMVLDIHVNLTKMDVKYKLHGNPTFTAEQSVEYAEMFVRDNAERLKVTLPSDDYKIVTKLFPADVQKDGYSGSCAFVTAIVSLLKKKAPLKGSTILGDIDDDGTIKWVGGLSSKLNAARKSGINYILLPESMRGQYNGLTKHEKEGFRFQFVKNYFQAMVYLFPDD</sequence>
<keyword evidence="1" id="KW-0732">Signal</keyword>
<dbReference type="InterPro" id="IPR008269">
    <property type="entry name" value="Lon_proteolytic"/>
</dbReference>
<dbReference type="GO" id="GO:0004176">
    <property type="term" value="F:ATP-dependent peptidase activity"/>
    <property type="evidence" value="ECO:0007669"/>
    <property type="project" value="InterPro"/>
</dbReference>
<dbReference type="PANTHER" id="PTHR10046">
    <property type="entry name" value="ATP DEPENDENT LON PROTEASE FAMILY MEMBER"/>
    <property type="match status" value="1"/>
</dbReference>
<dbReference type="InterPro" id="IPR014721">
    <property type="entry name" value="Ribsml_uS5_D2-typ_fold_subgr"/>
</dbReference>
<dbReference type="GO" id="GO:0006508">
    <property type="term" value="P:proteolysis"/>
    <property type="evidence" value="ECO:0007669"/>
    <property type="project" value="InterPro"/>
</dbReference>
<evidence type="ECO:0000313" key="3">
    <source>
        <dbReference type="Proteomes" id="UP000095281"/>
    </source>
</evidence>
<dbReference type="InterPro" id="IPR027065">
    <property type="entry name" value="Lon_Prtase"/>
</dbReference>
<name>A0A1I8BJQ5_MELHA</name>
<dbReference type="Proteomes" id="UP000095281">
    <property type="component" value="Unplaced"/>
</dbReference>